<feature type="domain" description="SSD" evidence="9">
    <location>
        <begin position="561"/>
        <end position="690"/>
    </location>
</feature>
<feature type="transmembrane region" description="Helical" evidence="8">
    <location>
        <begin position="660"/>
        <end position="679"/>
    </location>
</feature>
<feature type="compositionally biased region" description="Pro residues" evidence="7">
    <location>
        <begin position="718"/>
        <end position="733"/>
    </location>
</feature>
<feature type="region of interest" description="Disordered" evidence="7">
    <location>
        <begin position="703"/>
        <end position="733"/>
    </location>
</feature>
<feature type="transmembrane region" description="Helical" evidence="8">
    <location>
        <begin position="316"/>
        <end position="338"/>
    </location>
</feature>
<feature type="transmembrane region" description="Helical" evidence="8">
    <location>
        <begin position="183"/>
        <end position="201"/>
    </location>
</feature>
<dbReference type="InterPro" id="IPR004869">
    <property type="entry name" value="MMPL_dom"/>
</dbReference>
<dbReference type="GO" id="GO:0005886">
    <property type="term" value="C:plasma membrane"/>
    <property type="evidence" value="ECO:0007669"/>
    <property type="project" value="UniProtKB-SubCell"/>
</dbReference>
<evidence type="ECO:0000256" key="4">
    <source>
        <dbReference type="ARBA" id="ARBA00022692"/>
    </source>
</evidence>
<evidence type="ECO:0000313" key="10">
    <source>
        <dbReference type="EMBL" id="CAA9508702.1"/>
    </source>
</evidence>
<keyword evidence="4 8" id="KW-0812">Transmembrane</keyword>
<dbReference type="PANTHER" id="PTHR33406">
    <property type="entry name" value="MEMBRANE PROTEIN MJ1562-RELATED"/>
    <property type="match status" value="1"/>
</dbReference>
<protein>
    <submittedName>
        <fullName evidence="10">Transporter, MMPL family</fullName>
    </submittedName>
</protein>
<feature type="transmembrane region" description="Helical" evidence="8">
    <location>
        <begin position="377"/>
        <end position="397"/>
    </location>
</feature>
<evidence type="ECO:0000256" key="1">
    <source>
        <dbReference type="ARBA" id="ARBA00004651"/>
    </source>
</evidence>
<gene>
    <name evidence="10" type="ORF">AVDCRST_MAG85-2208</name>
</gene>
<dbReference type="Gene3D" id="1.20.1640.10">
    <property type="entry name" value="Multidrug efflux transporter AcrB transmembrane domain"/>
    <property type="match status" value="2"/>
</dbReference>
<feature type="transmembrane region" description="Helical" evidence="8">
    <location>
        <begin position="534"/>
        <end position="551"/>
    </location>
</feature>
<feature type="transmembrane region" description="Helical" evidence="8">
    <location>
        <begin position="592"/>
        <end position="610"/>
    </location>
</feature>
<keyword evidence="3" id="KW-1003">Cell membrane</keyword>
<dbReference type="InterPro" id="IPR050545">
    <property type="entry name" value="Mycobact_MmpL"/>
</dbReference>
<dbReference type="SUPFAM" id="SSF82866">
    <property type="entry name" value="Multidrug efflux transporter AcrB transmembrane domain"/>
    <property type="match status" value="2"/>
</dbReference>
<keyword evidence="6 8" id="KW-0472">Membrane</keyword>
<evidence type="ECO:0000256" key="7">
    <source>
        <dbReference type="SAM" id="MobiDB-lite"/>
    </source>
</evidence>
<reference evidence="10" key="1">
    <citation type="submission" date="2020-02" db="EMBL/GenBank/DDBJ databases">
        <authorList>
            <person name="Meier V. D."/>
        </authorList>
    </citation>
    <scope>NUCLEOTIDE SEQUENCE</scope>
    <source>
        <strain evidence="10">AVDCRST_MAG85</strain>
    </source>
</reference>
<dbReference type="EMBL" id="CADCVT010000239">
    <property type="protein sequence ID" value="CAA9508702.1"/>
    <property type="molecule type" value="Genomic_DNA"/>
</dbReference>
<feature type="transmembrane region" description="Helical" evidence="8">
    <location>
        <begin position="283"/>
        <end position="304"/>
    </location>
</feature>
<evidence type="ECO:0000256" key="8">
    <source>
        <dbReference type="SAM" id="Phobius"/>
    </source>
</evidence>
<feature type="domain" description="SSD" evidence="9">
    <location>
        <begin position="206"/>
        <end position="337"/>
    </location>
</feature>
<name>A0A6J4SY10_9ACTN</name>
<dbReference type="PANTHER" id="PTHR33406:SF6">
    <property type="entry name" value="MEMBRANE PROTEIN YDGH-RELATED"/>
    <property type="match status" value="1"/>
</dbReference>
<sequence length="733" mass="77205">MASLARFVTGRRTKWYVVLIWLVLLVVAGPIGAKLADVTSDSTTSFLPGSAESTEVQRLLDKRFASGETATGLILYQRDGGLTDADKQKIAADAAKVKDEIPVIGDPVVPFAAGAPAELVSEKGDTAYTAVTIPLQFEDIGGWGKDAREAIGSGERPGGLSVYVTGVLGLNADFEEVFADFDFKLLAATVILVLVLLLLIYRSLIIAVIPLVVVLGASFVANALIYGYAKVAGDISSSGTQILLVLMFGVGTDYCLLLVSRYREELHAVQDKHLAMERAVRRAGPALIASGCTVMAAMLVLLLADAGSTNAMGVTSAIGVGTVLLAGLTLLPALLTIFGRNGFWPRRSTVAYAPGLELVARQGVWRKVGDRVLKRPALALTATLVMFGAFALGLTSYKEDYSISGFFNDPVESVDGFAVLGESFPSGALSPTAILIKRDGAEVTDADVEAVRERVTSLGGVASVSPAVQRSRDGQVGRLDVTFEDDPSTDAAIARVEPLRERLDDLGPGGEALVGAGSAVTADINAANERDLRIIVPVALLVIAIILAILLQALVAPLVLIASVVISFLGTLGLSIFFFIEVQGNAGVDASLPTYAFIFLVALGIDYTIFLMSRVREEARVHGTREGTLRALAATGPVITSAGIVLAGTFSVLMTLPVTFAFNIGFMVAVGILLDTFVVRTVMVPAAVELLGDRVWWPSTAKGGTRAIGESVDDERPPMPIDPMPLPERPLVP</sequence>
<feature type="transmembrane region" description="Helical" evidence="8">
    <location>
        <begin position="241"/>
        <end position="262"/>
    </location>
</feature>
<evidence type="ECO:0000256" key="6">
    <source>
        <dbReference type="ARBA" id="ARBA00023136"/>
    </source>
</evidence>
<evidence type="ECO:0000256" key="5">
    <source>
        <dbReference type="ARBA" id="ARBA00022989"/>
    </source>
</evidence>
<dbReference type="Pfam" id="PF03176">
    <property type="entry name" value="MMPL"/>
    <property type="match status" value="2"/>
</dbReference>
<dbReference type="InterPro" id="IPR000731">
    <property type="entry name" value="SSD"/>
</dbReference>
<evidence type="ECO:0000256" key="3">
    <source>
        <dbReference type="ARBA" id="ARBA00022475"/>
    </source>
</evidence>
<keyword evidence="5 8" id="KW-1133">Transmembrane helix</keyword>
<feature type="transmembrane region" description="Helical" evidence="8">
    <location>
        <begin position="208"/>
        <end position="229"/>
    </location>
</feature>
<evidence type="ECO:0000259" key="9">
    <source>
        <dbReference type="PROSITE" id="PS50156"/>
    </source>
</evidence>
<dbReference type="PROSITE" id="PS50156">
    <property type="entry name" value="SSD"/>
    <property type="match status" value="2"/>
</dbReference>
<organism evidence="10">
    <name type="scientific">uncultured Solirubrobacteraceae bacterium</name>
    <dbReference type="NCBI Taxonomy" id="1162706"/>
    <lineage>
        <taxon>Bacteria</taxon>
        <taxon>Bacillati</taxon>
        <taxon>Actinomycetota</taxon>
        <taxon>Thermoleophilia</taxon>
        <taxon>Solirubrobacterales</taxon>
        <taxon>Solirubrobacteraceae</taxon>
        <taxon>environmental samples</taxon>
    </lineage>
</organism>
<comment type="similarity">
    <text evidence="2">Belongs to the resistance-nodulation-cell division (RND) (TC 2.A.6) family. MmpL subfamily.</text>
</comment>
<accession>A0A6J4SY10</accession>
<evidence type="ECO:0000256" key="2">
    <source>
        <dbReference type="ARBA" id="ARBA00010157"/>
    </source>
</evidence>
<feature type="transmembrane region" description="Helical" evidence="8">
    <location>
        <begin position="631"/>
        <end position="654"/>
    </location>
</feature>
<dbReference type="AlphaFoldDB" id="A0A6J4SY10"/>
<feature type="transmembrane region" description="Helical" evidence="8">
    <location>
        <begin position="558"/>
        <end position="580"/>
    </location>
</feature>
<comment type="subcellular location">
    <subcellularLocation>
        <location evidence="1">Cell membrane</location>
        <topology evidence="1">Multi-pass membrane protein</topology>
    </subcellularLocation>
</comment>
<proteinExistence type="inferred from homology"/>